<dbReference type="EMBL" id="CAADFK010000043">
    <property type="protein sequence ID" value="VFK13081.1"/>
    <property type="molecule type" value="Genomic_DNA"/>
</dbReference>
<gene>
    <name evidence="1" type="ORF">BECKLPF1236B_GA0070989_10438</name>
</gene>
<organism evidence="1">
    <name type="scientific">Candidatus Kentrum sp. LPFa</name>
    <dbReference type="NCBI Taxonomy" id="2126335"/>
    <lineage>
        <taxon>Bacteria</taxon>
        <taxon>Pseudomonadati</taxon>
        <taxon>Pseudomonadota</taxon>
        <taxon>Gammaproteobacteria</taxon>
        <taxon>Candidatus Kentrum</taxon>
    </lineage>
</organism>
<sequence length="94" mass="10338">MATKFGFGYVSKYLVDLWTNPSDRPSPCGTCGQPGETTSLLPTDHTLWPLAHRVHKGLQQPNPAKPEPKIFVHYSAIIPLISRNPVTSTSVLLL</sequence>
<reference evidence="1" key="1">
    <citation type="submission" date="2019-02" db="EMBL/GenBank/DDBJ databases">
        <authorList>
            <person name="Gruber-Vodicka R. H."/>
            <person name="Seah K. B. B."/>
        </authorList>
    </citation>
    <scope>NUCLEOTIDE SEQUENCE</scope>
    <source>
        <strain evidence="1">BECK_S313</strain>
    </source>
</reference>
<protein>
    <submittedName>
        <fullName evidence="1">Uncharacterized protein</fullName>
    </submittedName>
</protein>
<dbReference type="AlphaFoldDB" id="A0A450W824"/>
<name>A0A450W824_9GAMM</name>
<proteinExistence type="predicted"/>
<accession>A0A450W824</accession>
<evidence type="ECO:0000313" key="1">
    <source>
        <dbReference type="EMBL" id="VFK13081.1"/>
    </source>
</evidence>